<feature type="region of interest" description="Disordered" evidence="1">
    <location>
        <begin position="22"/>
        <end position="53"/>
    </location>
</feature>
<evidence type="ECO:0000256" key="1">
    <source>
        <dbReference type="SAM" id="MobiDB-lite"/>
    </source>
</evidence>
<sequence>MSGVLGHGWGLLGFCGCVGAPGGGEGRRPGRGGGRAEPGRPRRGGGCHQPRARRAIVRSTSAVGTGAWRTPVSPWSM</sequence>
<dbReference type="EMBL" id="CP020563">
    <property type="protein sequence ID" value="ARF74887.1"/>
    <property type="molecule type" value="Genomic_DNA"/>
</dbReference>
<evidence type="ECO:0000313" key="3">
    <source>
        <dbReference type="Proteomes" id="UP000192251"/>
    </source>
</evidence>
<keyword evidence="3" id="KW-1185">Reference proteome</keyword>
<dbReference type="KEGG" id="kab:B7C62_23625"/>
<proteinExistence type="predicted"/>
<feature type="compositionally biased region" description="Basic residues" evidence="1">
    <location>
        <begin position="41"/>
        <end position="53"/>
    </location>
</feature>
<dbReference type="Proteomes" id="UP000192251">
    <property type="component" value="Chromosome"/>
</dbReference>
<reference evidence="2 3" key="1">
    <citation type="submission" date="2017-04" db="EMBL/GenBank/DDBJ databases">
        <title>The complete genome sequence of Streptomyces albolongus YIM 101047, the producer of novel bafilomycins and novel odoriferous sesquiterpenoids.</title>
        <authorList>
            <person name="Yin M."/>
            <person name="Jiang Y."/>
        </authorList>
    </citation>
    <scope>NUCLEOTIDE SEQUENCE [LARGE SCALE GENOMIC DNA]</scope>
    <source>
        <strain evidence="2 3">YIM 101047</strain>
    </source>
</reference>
<name>A0ABC8BWW5_9ACTN</name>
<protein>
    <submittedName>
        <fullName evidence="2">Uncharacterized protein</fullName>
    </submittedName>
</protein>
<dbReference type="AlphaFoldDB" id="A0ABC8BWW5"/>
<accession>A0ABC8BWW5</accession>
<organism evidence="2 3">
    <name type="scientific">Kitasatospora albolonga</name>
    <dbReference type="NCBI Taxonomy" id="68173"/>
    <lineage>
        <taxon>Bacteria</taxon>
        <taxon>Bacillati</taxon>
        <taxon>Actinomycetota</taxon>
        <taxon>Actinomycetes</taxon>
        <taxon>Kitasatosporales</taxon>
        <taxon>Streptomycetaceae</taxon>
        <taxon>Kitasatospora</taxon>
    </lineage>
</organism>
<gene>
    <name evidence="2" type="ORF">B7C62_23625</name>
</gene>
<evidence type="ECO:0000313" key="2">
    <source>
        <dbReference type="EMBL" id="ARF74887.1"/>
    </source>
</evidence>